<dbReference type="RefSeq" id="WP_153139977.1">
    <property type="nucleotide sequence ID" value="NZ_VZAP01000192.1"/>
</dbReference>
<sequence length="451" mass="51174">MERLRLSLFELNSMVRDVISMSLPDSYWVEAELSEAREGYGGHCYLELIEKDERSNTPIAKAHASCWRNRWMSIKPNFERITGQRIHAGMKVLLKVHAQFHENYGFSWIVDDIDPNYTMGDMARKRLEIINTLKAEGVFELQKELVLPMFCQRIAVISSATAAGYGDFCNQLADNDYGLQFQTRLFPATMQGEGVEQSVIAALDSINAEWEQFDCVVIIRGGGATSDLSGFDTLALAENVANFPLPIITGIGHERDESVLDMISFQRVKTPTAAAAFLVNHLTEVYARVVNAQEAIVQNVKHRLQVEKMRLDRLNNTIPVQFSLVKTKQGAYLDRLMSRLSTNVQSKLSEAQRHFEILSQNIQPILERKMLNESHRLQLLSQRIQAQDPELLLKRGYSITLKDGKSIRSASQLKSGDIIETRFAEGSVKAKALKYPLLTPKQNKKKWKKKK</sequence>
<name>A0AA91A8T3_9BACT</name>
<dbReference type="InterPro" id="IPR025824">
    <property type="entry name" value="OB-fold_nuc-bd_dom"/>
</dbReference>
<keyword evidence="3 5" id="KW-0378">Hydrolase</keyword>
<dbReference type="Pfam" id="PF13742">
    <property type="entry name" value="tRNA_anti_2"/>
    <property type="match status" value="1"/>
</dbReference>
<dbReference type="CDD" id="cd04489">
    <property type="entry name" value="ExoVII_LU_OBF"/>
    <property type="match status" value="1"/>
</dbReference>
<accession>A0AA91A8T3</accession>
<dbReference type="EMBL" id="VZAP01000192">
    <property type="protein sequence ID" value="MQO93988.1"/>
    <property type="molecule type" value="Genomic_DNA"/>
</dbReference>
<comment type="catalytic activity">
    <reaction evidence="5">
        <text>Exonucleolytic cleavage in either 5'- to 3'- or 3'- to 5'-direction to yield nucleoside 5'-phosphates.</text>
        <dbReference type="EC" id="3.1.11.6"/>
    </reaction>
</comment>
<evidence type="ECO:0000256" key="3">
    <source>
        <dbReference type="ARBA" id="ARBA00022801"/>
    </source>
</evidence>
<dbReference type="NCBIfam" id="TIGR00237">
    <property type="entry name" value="xseA"/>
    <property type="match status" value="1"/>
</dbReference>
<evidence type="ECO:0000313" key="8">
    <source>
        <dbReference type="EMBL" id="MQO93988.1"/>
    </source>
</evidence>
<evidence type="ECO:0000259" key="7">
    <source>
        <dbReference type="Pfam" id="PF13742"/>
    </source>
</evidence>
<dbReference type="GO" id="GO:0006308">
    <property type="term" value="P:DNA catabolic process"/>
    <property type="evidence" value="ECO:0007669"/>
    <property type="project" value="UniProtKB-UniRule"/>
</dbReference>
<gene>
    <name evidence="8" type="ORF">F7D31_15280</name>
</gene>
<dbReference type="InterPro" id="IPR003753">
    <property type="entry name" value="Exonuc_VII_L"/>
</dbReference>
<proteinExistence type="inferred from homology"/>
<feature type="domain" description="Exonuclease VII large subunit C-terminal" evidence="6">
    <location>
        <begin position="139"/>
        <end position="431"/>
    </location>
</feature>
<reference evidence="9" key="1">
    <citation type="submission" date="2019-09" db="EMBL/GenBank/DDBJ databases">
        <title>Distinct polysaccharide growth profiles of human intestinal Prevotella copri isolates.</title>
        <authorList>
            <person name="Fehlner-Peach H."/>
            <person name="Magnabosco C."/>
            <person name="Raghavan V."/>
            <person name="Scher J.U."/>
            <person name="Tett A."/>
            <person name="Cox L.M."/>
            <person name="Gottsegen C."/>
            <person name="Watters A."/>
            <person name="Wiltshire- Gordon J.D."/>
            <person name="Segata N."/>
            <person name="Bonneau R."/>
            <person name="Littman D.R."/>
        </authorList>
    </citation>
    <scope>NUCLEOTIDE SEQUENCE [LARGE SCALE GENOMIC DNA]</scope>
    <source>
        <strain evidence="9">iAU3127</strain>
    </source>
</reference>
<feature type="domain" description="OB-fold nucleic acid binding" evidence="7">
    <location>
        <begin position="7"/>
        <end position="114"/>
    </location>
</feature>
<evidence type="ECO:0000313" key="9">
    <source>
        <dbReference type="Proteomes" id="UP000421283"/>
    </source>
</evidence>
<dbReference type="GO" id="GO:0008855">
    <property type="term" value="F:exodeoxyribonuclease VII activity"/>
    <property type="evidence" value="ECO:0007669"/>
    <property type="project" value="UniProtKB-UniRule"/>
</dbReference>
<protein>
    <recommendedName>
        <fullName evidence="5">Exodeoxyribonuclease 7 large subunit</fullName>
        <ecNumber evidence="5">3.1.11.6</ecNumber>
    </recommendedName>
</protein>
<dbReference type="PANTHER" id="PTHR30008:SF0">
    <property type="entry name" value="EXODEOXYRIBONUCLEASE 7 LARGE SUBUNIT"/>
    <property type="match status" value="1"/>
</dbReference>
<evidence type="ECO:0000256" key="4">
    <source>
        <dbReference type="ARBA" id="ARBA00022839"/>
    </source>
</evidence>
<evidence type="ECO:0000256" key="2">
    <source>
        <dbReference type="ARBA" id="ARBA00022722"/>
    </source>
</evidence>
<dbReference type="AlphaFoldDB" id="A0AA91A8T3"/>
<dbReference type="EC" id="3.1.11.6" evidence="5"/>
<organism evidence="8 9">
    <name type="scientific">Segatella copri</name>
    <dbReference type="NCBI Taxonomy" id="165179"/>
    <lineage>
        <taxon>Bacteria</taxon>
        <taxon>Pseudomonadati</taxon>
        <taxon>Bacteroidota</taxon>
        <taxon>Bacteroidia</taxon>
        <taxon>Bacteroidales</taxon>
        <taxon>Prevotellaceae</taxon>
        <taxon>Segatella</taxon>
    </lineage>
</organism>
<comment type="similarity">
    <text evidence="5">Belongs to the XseA family.</text>
</comment>
<dbReference type="GO" id="GO:0005737">
    <property type="term" value="C:cytoplasm"/>
    <property type="evidence" value="ECO:0007669"/>
    <property type="project" value="UniProtKB-SubCell"/>
</dbReference>
<comment type="subcellular location">
    <subcellularLocation>
        <location evidence="5">Cytoplasm</location>
    </subcellularLocation>
</comment>
<comment type="caution">
    <text evidence="8">The sequence shown here is derived from an EMBL/GenBank/DDBJ whole genome shotgun (WGS) entry which is preliminary data.</text>
</comment>
<dbReference type="GO" id="GO:0003676">
    <property type="term" value="F:nucleic acid binding"/>
    <property type="evidence" value="ECO:0007669"/>
    <property type="project" value="InterPro"/>
</dbReference>
<keyword evidence="1" id="KW-0963">Cytoplasm</keyword>
<dbReference type="Proteomes" id="UP000421283">
    <property type="component" value="Unassembled WGS sequence"/>
</dbReference>
<evidence type="ECO:0000256" key="5">
    <source>
        <dbReference type="RuleBase" id="RU004355"/>
    </source>
</evidence>
<dbReference type="GO" id="GO:0009318">
    <property type="term" value="C:exodeoxyribonuclease VII complex"/>
    <property type="evidence" value="ECO:0007669"/>
    <property type="project" value="UniProtKB-UniRule"/>
</dbReference>
<keyword evidence="2 5" id="KW-0540">Nuclease</keyword>
<dbReference type="Pfam" id="PF02601">
    <property type="entry name" value="Exonuc_VII_L"/>
    <property type="match status" value="1"/>
</dbReference>
<dbReference type="InterPro" id="IPR020579">
    <property type="entry name" value="Exonuc_VII_lsu_C"/>
</dbReference>
<evidence type="ECO:0000256" key="1">
    <source>
        <dbReference type="ARBA" id="ARBA00022490"/>
    </source>
</evidence>
<keyword evidence="4 5" id="KW-0269">Exonuclease</keyword>
<evidence type="ECO:0000259" key="6">
    <source>
        <dbReference type="Pfam" id="PF02601"/>
    </source>
</evidence>
<dbReference type="PANTHER" id="PTHR30008">
    <property type="entry name" value="EXODEOXYRIBONUCLEASE 7 LARGE SUBUNIT"/>
    <property type="match status" value="1"/>
</dbReference>